<organism evidence="4 5">
    <name type="scientific">Pyrus ussuriensis x Pyrus communis</name>
    <dbReference type="NCBI Taxonomy" id="2448454"/>
    <lineage>
        <taxon>Eukaryota</taxon>
        <taxon>Viridiplantae</taxon>
        <taxon>Streptophyta</taxon>
        <taxon>Embryophyta</taxon>
        <taxon>Tracheophyta</taxon>
        <taxon>Spermatophyta</taxon>
        <taxon>Magnoliopsida</taxon>
        <taxon>eudicotyledons</taxon>
        <taxon>Gunneridae</taxon>
        <taxon>Pentapetalae</taxon>
        <taxon>rosids</taxon>
        <taxon>fabids</taxon>
        <taxon>Rosales</taxon>
        <taxon>Rosaceae</taxon>
        <taxon>Amygdaloideae</taxon>
        <taxon>Maleae</taxon>
        <taxon>Pyrus</taxon>
    </lineage>
</organism>
<dbReference type="Gene3D" id="1.25.40.20">
    <property type="entry name" value="Ankyrin repeat-containing domain"/>
    <property type="match status" value="1"/>
</dbReference>
<dbReference type="SMART" id="SM00248">
    <property type="entry name" value="ANK"/>
    <property type="match status" value="2"/>
</dbReference>
<dbReference type="Proteomes" id="UP000327157">
    <property type="component" value="Unassembled WGS sequence"/>
</dbReference>
<proteinExistence type="predicted"/>
<sequence>MQYEPLISNLGSINSFRLSVSLSHSHLSTIPRLPQLDSDDIPENAHHRRCDQHNGTTTTYPTILRPRRHPLLSRLPGFARFVNIRDGGGATPLHLAARQRQSECVHVLLDNGALVCASTGGYGYPRSTPLHLAVHGGSLDCVGELLAWGADRLPKDSSG</sequence>
<gene>
    <name evidence="4" type="ORF">D8674_041190</name>
</gene>
<dbReference type="OrthoDB" id="1717626at2759"/>
<dbReference type="PROSITE" id="PS50297">
    <property type="entry name" value="ANK_REP_REGION"/>
    <property type="match status" value="2"/>
</dbReference>
<evidence type="ECO:0000256" key="2">
    <source>
        <dbReference type="ARBA" id="ARBA00023043"/>
    </source>
</evidence>
<reference evidence="4 5" key="2">
    <citation type="submission" date="2019-11" db="EMBL/GenBank/DDBJ databases">
        <title>A de novo genome assembly of a pear dwarfing rootstock.</title>
        <authorList>
            <person name="Wang F."/>
            <person name="Wang J."/>
            <person name="Li S."/>
            <person name="Zhang Y."/>
            <person name="Fang M."/>
            <person name="Ma L."/>
            <person name="Zhao Y."/>
            <person name="Jiang S."/>
        </authorList>
    </citation>
    <scope>NUCLEOTIDE SEQUENCE [LARGE SCALE GENOMIC DNA]</scope>
    <source>
        <strain evidence="4">S2</strain>
        <tissue evidence="4">Leaf</tissue>
    </source>
</reference>
<reference evidence="4 5" key="1">
    <citation type="submission" date="2019-09" db="EMBL/GenBank/DDBJ databases">
        <authorList>
            <person name="Ou C."/>
        </authorList>
    </citation>
    <scope>NUCLEOTIDE SEQUENCE [LARGE SCALE GENOMIC DNA]</scope>
    <source>
        <strain evidence="4">S2</strain>
        <tissue evidence="4">Leaf</tissue>
    </source>
</reference>
<evidence type="ECO:0000313" key="5">
    <source>
        <dbReference type="Proteomes" id="UP000327157"/>
    </source>
</evidence>
<feature type="repeat" description="ANK" evidence="3">
    <location>
        <begin position="125"/>
        <end position="157"/>
    </location>
</feature>
<name>A0A5N5FCR3_9ROSA</name>
<accession>A0A5N5FCR3</accession>
<protein>
    <submittedName>
        <fullName evidence="4">E3 ubiquitin-protein ligase XBAT31</fullName>
    </submittedName>
</protein>
<keyword evidence="2 3" id="KW-0040">ANK repeat</keyword>
<keyword evidence="1" id="KW-0677">Repeat</keyword>
<evidence type="ECO:0000313" key="4">
    <source>
        <dbReference type="EMBL" id="KAB2599032.1"/>
    </source>
</evidence>
<evidence type="ECO:0000256" key="1">
    <source>
        <dbReference type="ARBA" id="ARBA00022737"/>
    </source>
</evidence>
<dbReference type="PROSITE" id="PS50088">
    <property type="entry name" value="ANK_REPEAT"/>
    <property type="match status" value="2"/>
</dbReference>
<dbReference type="PANTHER" id="PTHR24171">
    <property type="entry name" value="ANKYRIN REPEAT DOMAIN-CONTAINING PROTEIN 39-RELATED"/>
    <property type="match status" value="1"/>
</dbReference>
<dbReference type="InterPro" id="IPR036770">
    <property type="entry name" value="Ankyrin_rpt-contain_sf"/>
</dbReference>
<dbReference type="EMBL" id="SMOL01000756">
    <property type="protein sequence ID" value="KAB2599032.1"/>
    <property type="molecule type" value="Genomic_DNA"/>
</dbReference>
<feature type="repeat" description="ANK" evidence="3">
    <location>
        <begin position="88"/>
        <end position="120"/>
    </location>
</feature>
<dbReference type="SUPFAM" id="SSF48403">
    <property type="entry name" value="Ankyrin repeat"/>
    <property type="match status" value="1"/>
</dbReference>
<dbReference type="InterPro" id="IPR002110">
    <property type="entry name" value="Ankyrin_rpt"/>
</dbReference>
<comment type="caution">
    <text evidence="4">The sequence shown here is derived from an EMBL/GenBank/DDBJ whole genome shotgun (WGS) entry which is preliminary data.</text>
</comment>
<dbReference type="AlphaFoldDB" id="A0A5N5FCR3"/>
<keyword evidence="5" id="KW-1185">Reference proteome</keyword>
<evidence type="ECO:0000256" key="3">
    <source>
        <dbReference type="PROSITE-ProRule" id="PRU00023"/>
    </source>
</evidence>
<dbReference type="Pfam" id="PF12796">
    <property type="entry name" value="Ank_2"/>
    <property type="match status" value="1"/>
</dbReference>